<dbReference type="Proteomes" id="UP000470213">
    <property type="component" value="Unassembled WGS sequence"/>
</dbReference>
<evidence type="ECO:0000313" key="1">
    <source>
        <dbReference type="EMBL" id="NDV92327.1"/>
    </source>
</evidence>
<organism evidence="1 2">
    <name type="scientific">Alteromonas profundi</name>
    <dbReference type="NCBI Taxonomy" id="2696062"/>
    <lineage>
        <taxon>Bacteria</taxon>
        <taxon>Pseudomonadati</taxon>
        <taxon>Pseudomonadota</taxon>
        <taxon>Gammaproteobacteria</taxon>
        <taxon>Alteromonadales</taxon>
        <taxon>Alteromonadaceae</taxon>
        <taxon>Alteromonas/Salinimonas group</taxon>
        <taxon>Alteromonas</taxon>
    </lineage>
</organism>
<accession>A0A7X5RLV8</accession>
<comment type="caution">
    <text evidence="1">The sequence shown here is derived from an EMBL/GenBank/DDBJ whole genome shotgun (WGS) entry which is preliminary data.</text>
</comment>
<dbReference type="RefSeq" id="WP_163086976.1">
    <property type="nucleotide sequence ID" value="NZ_JAAAWN010000021.1"/>
</dbReference>
<evidence type="ECO:0000313" key="2">
    <source>
        <dbReference type="Proteomes" id="UP000470213"/>
    </source>
</evidence>
<protein>
    <recommendedName>
        <fullName evidence="3">PEP-CTERM sorting domain-containing protein</fullName>
    </recommendedName>
</protein>
<dbReference type="AlphaFoldDB" id="A0A7X5RLV8"/>
<name>A0A7X5RLV8_9ALTE</name>
<dbReference type="EMBL" id="JAAAWN010000021">
    <property type="protein sequence ID" value="NDV92327.1"/>
    <property type="molecule type" value="Genomic_DNA"/>
</dbReference>
<reference evidence="1 2" key="1">
    <citation type="submission" date="2020-01" db="EMBL/GenBank/DDBJ databases">
        <authorList>
            <person name="Chen J."/>
            <person name="Zhu S."/>
            <person name="Yang J."/>
        </authorList>
    </citation>
    <scope>NUCLEOTIDE SEQUENCE [LARGE SCALE GENOMIC DNA]</scope>
    <source>
        <strain evidence="1 2">345S023</strain>
    </source>
</reference>
<keyword evidence="2" id="KW-1185">Reference proteome</keyword>
<gene>
    <name evidence="1" type="ORF">GTH32_14185</name>
</gene>
<proteinExistence type="predicted"/>
<sequence>MISATLTFGVFDIDTASPGSQLDAFAVNGENLTSLLDGLFESKASGDNVYNAFTINLDSSFFAALQTGSIGASLDVGGSGLQTNLLLGGVSSTLNNGFHLLFSTLEITTQDAGGSGPSTSVPEPGMFALFTIALLGILRKTQLGK</sequence>
<evidence type="ECO:0008006" key="3">
    <source>
        <dbReference type="Google" id="ProtNLM"/>
    </source>
</evidence>